<dbReference type="PANTHER" id="PTHR11820">
    <property type="entry name" value="ACYLPYRUVASE"/>
    <property type="match status" value="1"/>
</dbReference>
<dbReference type="InterPro" id="IPR006680">
    <property type="entry name" value="Amidohydro-rel"/>
</dbReference>
<dbReference type="Gene3D" id="2.30.40.10">
    <property type="entry name" value="Urease, subunit C, domain 1"/>
    <property type="match status" value="1"/>
</dbReference>
<evidence type="ECO:0008006" key="10">
    <source>
        <dbReference type="Google" id="ProtNLM"/>
    </source>
</evidence>
<dbReference type="SUPFAM" id="SSF51338">
    <property type="entry name" value="Composite domain of metallo-dependent hydrolases"/>
    <property type="match status" value="2"/>
</dbReference>
<dbReference type="STRING" id="1182543.W9X6F9"/>
<dbReference type="GO" id="GO:0050163">
    <property type="term" value="F:oxaloacetate tautomerase activity"/>
    <property type="evidence" value="ECO:0007669"/>
    <property type="project" value="UniProtKB-ARBA"/>
</dbReference>
<feature type="region of interest" description="Disordered" evidence="4">
    <location>
        <begin position="1"/>
        <end position="34"/>
    </location>
</feature>
<evidence type="ECO:0000259" key="6">
    <source>
        <dbReference type="Pfam" id="PF01557"/>
    </source>
</evidence>
<dbReference type="Pfam" id="PF01557">
    <property type="entry name" value="FAA_hydrolase"/>
    <property type="match status" value="1"/>
</dbReference>
<dbReference type="InterPro" id="IPR036663">
    <property type="entry name" value="Fumarylacetoacetase_C_sf"/>
</dbReference>
<dbReference type="Pfam" id="PF01979">
    <property type="entry name" value="Amidohydro_1"/>
    <property type="match status" value="1"/>
</dbReference>
<dbReference type="InterPro" id="IPR032466">
    <property type="entry name" value="Metal_Hydrolase"/>
</dbReference>
<feature type="domain" description="Amidohydrolase-related" evidence="7">
    <location>
        <begin position="136"/>
        <end position="481"/>
    </location>
</feature>
<evidence type="ECO:0000259" key="5">
    <source>
        <dbReference type="Pfam" id="PF00561"/>
    </source>
</evidence>
<evidence type="ECO:0000256" key="3">
    <source>
        <dbReference type="SAM" id="Coils"/>
    </source>
</evidence>
<feature type="domain" description="AB hydrolase-1" evidence="5">
    <location>
        <begin position="849"/>
        <end position="1079"/>
    </location>
</feature>
<sequence>MPSAVQQDTSSGRLVIGVNGVKNSPSSVPEAPRKPWEQVCFDPTLKPKDYQIKGNGGLNKVKDAAGTNASINIGTPDDSTFLILDVNIFDSTGSPPYSGNVLIQGSRITHVSTVPKVEELIADPKVKVVQGRGRTLMSGLGDAHAHLSWNSGDIPALAGLGVEEHTLLTARSAQTYIDSGYTMCLGAASAQERLDVVIRDAINAGKLPGPRYLANCKEITHPQDAVGQNGLSVVANGPEEMRAVINRHIDLGADSVKLTMSGEEICEPLSSEKCYYDDEETAACVEAAHGRGKRLCAHARARDSVKMCVKHGVDIIFHASWTDEDGIDMLEKNKYKHMVVPAINWLYATLYESESYGYKMSEDERDGYEREFKNAKKVLSEMHQRGITVLPGGDYGFAWTPHGTYARDLEHFVNWLGFTPMESLLAATAGVASIFMRGDELGQIKPGYFADCILVDGDPLENITVLQDRSKLDLIMINGRVHKASQKDFMTSAERKARVTTSLNCHIRPSEKPTNFVAYTDSTGRSRVGHLDLEGHSITPLSMPSGAPLRTLYEMIELAEDPVADDAPIPLESTTLLPPLSGRDILAVGKNYVEHAKEFHRSGYDSSDKNAQPSHPVIFTKRSTSIVSTGADIVLDPHFTSTLDYEGEIGVIVGKPGRHISEKDALNYVWGYTIINDVTAREVQRDHKQFYLGKSGDTYCPMGPIAVPAACLPDKLRVETFVNGERRQDATTDELIFSVARLISTISLGETIQVGDVIATGTPAGVGFGQTLPTFLQPGDVIEVKVTGLGTLRNQVVLQKSEHSLSARPRVPSVLQTYNTSRTPGASGLTRIDSKLVNVEISGKGVAKLIFVHGLGGSTEFYGPLLKTAHLDQTHKCICYDIEGHGLSPTESSSTISIQSYAADLAALLKHYRNQPSVLVAHSMGSLIALSFAAQHPELVQKLILLGPARYPVPAAAAGGQSKRAAAVRAGGMRACAETVAMNGTSERTKTTNLSAYSAVKAILMSQDPEGYAKACTALGRASNLDIDLSKLTMPVLIVTGDEDKVSPVVACQILSEKLPNARLEVIKGMGHWSVIEDPAAVGDAVKQFLNK</sequence>
<name>W9X6F9_9EURO</name>
<keyword evidence="3" id="KW-0175">Coiled coil</keyword>
<dbReference type="SUPFAM" id="SSF53474">
    <property type="entry name" value="alpha/beta-Hydrolases"/>
    <property type="match status" value="1"/>
</dbReference>
<evidence type="ECO:0000313" key="8">
    <source>
        <dbReference type="EMBL" id="EXJ72501.1"/>
    </source>
</evidence>
<reference evidence="8 9" key="1">
    <citation type="submission" date="2013-03" db="EMBL/GenBank/DDBJ databases">
        <title>The Genome Sequence of Cladophialophora psammophila CBS 110553.</title>
        <authorList>
            <consortium name="The Broad Institute Genomics Platform"/>
            <person name="Cuomo C."/>
            <person name="de Hoog S."/>
            <person name="Gorbushina A."/>
            <person name="Walker B."/>
            <person name="Young S.K."/>
            <person name="Zeng Q."/>
            <person name="Gargeya S."/>
            <person name="Fitzgerald M."/>
            <person name="Haas B."/>
            <person name="Abouelleil A."/>
            <person name="Allen A.W."/>
            <person name="Alvarado L."/>
            <person name="Arachchi H.M."/>
            <person name="Berlin A.M."/>
            <person name="Chapman S.B."/>
            <person name="Gainer-Dewar J."/>
            <person name="Goldberg J."/>
            <person name="Griggs A."/>
            <person name="Gujja S."/>
            <person name="Hansen M."/>
            <person name="Howarth C."/>
            <person name="Imamovic A."/>
            <person name="Ireland A."/>
            <person name="Larimer J."/>
            <person name="McCowan C."/>
            <person name="Murphy C."/>
            <person name="Pearson M."/>
            <person name="Poon T.W."/>
            <person name="Priest M."/>
            <person name="Roberts A."/>
            <person name="Saif S."/>
            <person name="Shea T."/>
            <person name="Sisk P."/>
            <person name="Sykes S."/>
            <person name="Wortman J."/>
            <person name="Nusbaum C."/>
            <person name="Birren B."/>
        </authorList>
    </citation>
    <scope>NUCLEOTIDE SEQUENCE [LARGE SCALE GENOMIC DNA]</scope>
    <source>
        <strain evidence="8 9">CBS 110553</strain>
    </source>
</reference>
<feature type="domain" description="Fumarylacetoacetase-like C-terminal" evidence="6">
    <location>
        <begin position="585"/>
        <end position="797"/>
    </location>
</feature>
<dbReference type="InterPro" id="IPR011059">
    <property type="entry name" value="Metal-dep_hydrolase_composite"/>
</dbReference>
<organism evidence="8 9">
    <name type="scientific">Cladophialophora psammophila CBS 110553</name>
    <dbReference type="NCBI Taxonomy" id="1182543"/>
    <lineage>
        <taxon>Eukaryota</taxon>
        <taxon>Fungi</taxon>
        <taxon>Dikarya</taxon>
        <taxon>Ascomycota</taxon>
        <taxon>Pezizomycotina</taxon>
        <taxon>Eurotiomycetes</taxon>
        <taxon>Chaetothyriomycetidae</taxon>
        <taxon>Chaetothyriales</taxon>
        <taxon>Herpotrichiellaceae</taxon>
        <taxon>Cladophialophora</taxon>
    </lineage>
</organism>
<dbReference type="GO" id="GO:0018773">
    <property type="term" value="F:acetylpyruvate hydrolase activity"/>
    <property type="evidence" value="ECO:0007669"/>
    <property type="project" value="TreeGrafter"/>
</dbReference>
<dbReference type="InterPro" id="IPR011234">
    <property type="entry name" value="Fumarylacetoacetase-like_C"/>
</dbReference>
<comment type="similarity">
    <text evidence="1">Belongs to the FAH family.</text>
</comment>
<dbReference type="PANTHER" id="PTHR11820:SF7">
    <property type="entry name" value="ACYLPYRUVASE FAHD1, MITOCHONDRIAL"/>
    <property type="match status" value="1"/>
</dbReference>
<evidence type="ECO:0000256" key="4">
    <source>
        <dbReference type="SAM" id="MobiDB-lite"/>
    </source>
</evidence>
<dbReference type="FunFam" id="3.90.850.10:FF:000002">
    <property type="entry name" value="2-hydroxyhepta-2,4-diene-1,7-dioate isomerase"/>
    <property type="match status" value="1"/>
</dbReference>
<dbReference type="RefSeq" id="XP_007743799.1">
    <property type="nucleotide sequence ID" value="XM_007745609.1"/>
</dbReference>
<protein>
    <recommendedName>
        <fullName evidence="10">5-carboxymethyl-2-hydroxymuconate isomerase</fullName>
    </recommendedName>
</protein>
<dbReference type="AlphaFoldDB" id="W9X6F9"/>
<dbReference type="PRINTS" id="PR00111">
    <property type="entry name" value="ABHYDROLASE"/>
</dbReference>
<dbReference type="Pfam" id="PF00561">
    <property type="entry name" value="Abhydrolase_1"/>
    <property type="match status" value="1"/>
</dbReference>
<dbReference type="GeneID" id="19189726"/>
<evidence type="ECO:0000256" key="2">
    <source>
        <dbReference type="ARBA" id="ARBA00022723"/>
    </source>
</evidence>
<accession>W9X6F9</accession>
<dbReference type="CDD" id="cd01299">
    <property type="entry name" value="Met_dep_hydrolase_A"/>
    <property type="match status" value="1"/>
</dbReference>
<dbReference type="SUPFAM" id="SSF51556">
    <property type="entry name" value="Metallo-dependent hydrolases"/>
    <property type="match status" value="1"/>
</dbReference>
<dbReference type="Gene3D" id="3.20.20.140">
    <property type="entry name" value="Metal-dependent hydrolases"/>
    <property type="match status" value="1"/>
</dbReference>
<dbReference type="GO" id="GO:0046872">
    <property type="term" value="F:metal ion binding"/>
    <property type="evidence" value="ECO:0007669"/>
    <property type="project" value="UniProtKB-KW"/>
</dbReference>
<dbReference type="EMBL" id="AMGX01000006">
    <property type="protein sequence ID" value="EXJ72501.1"/>
    <property type="molecule type" value="Genomic_DNA"/>
</dbReference>
<dbReference type="eggNOG" id="KOG1454">
    <property type="taxonomic scope" value="Eukaryota"/>
</dbReference>
<dbReference type="eggNOG" id="KOG1535">
    <property type="taxonomic scope" value="Eukaryota"/>
</dbReference>
<comment type="caution">
    <text evidence="8">The sequence shown here is derived from an EMBL/GenBank/DDBJ whole genome shotgun (WGS) entry which is preliminary data.</text>
</comment>
<feature type="coiled-coil region" evidence="3">
    <location>
        <begin position="358"/>
        <end position="385"/>
    </location>
</feature>
<dbReference type="InterPro" id="IPR000073">
    <property type="entry name" value="AB_hydrolase_1"/>
</dbReference>
<dbReference type="GO" id="GO:0016810">
    <property type="term" value="F:hydrolase activity, acting on carbon-nitrogen (but not peptide) bonds"/>
    <property type="evidence" value="ECO:0007669"/>
    <property type="project" value="InterPro"/>
</dbReference>
<keyword evidence="2" id="KW-0479">Metal-binding</keyword>
<evidence type="ECO:0000256" key="1">
    <source>
        <dbReference type="ARBA" id="ARBA00010211"/>
    </source>
</evidence>
<dbReference type="GO" id="GO:0006107">
    <property type="term" value="P:oxaloacetate metabolic process"/>
    <property type="evidence" value="ECO:0007669"/>
    <property type="project" value="UniProtKB-ARBA"/>
</dbReference>
<dbReference type="InterPro" id="IPR029058">
    <property type="entry name" value="AB_hydrolase_fold"/>
</dbReference>
<feature type="compositionally biased region" description="Polar residues" evidence="4">
    <location>
        <begin position="1"/>
        <end position="12"/>
    </location>
</feature>
<dbReference type="SUPFAM" id="SSF56529">
    <property type="entry name" value="FAH"/>
    <property type="match status" value="1"/>
</dbReference>
<dbReference type="HOGENOM" id="CLU_009826_0_0_1"/>
<keyword evidence="9" id="KW-1185">Reference proteome</keyword>
<dbReference type="Gene3D" id="3.40.50.1820">
    <property type="entry name" value="alpha/beta hydrolase"/>
    <property type="match status" value="1"/>
</dbReference>
<proteinExistence type="inferred from homology"/>
<dbReference type="Gene3D" id="3.90.850.10">
    <property type="entry name" value="Fumarylacetoacetase-like, C-terminal domain"/>
    <property type="match status" value="1"/>
</dbReference>
<dbReference type="Proteomes" id="UP000019471">
    <property type="component" value="Unassembled WGS sequence"/>
</dbReference>
<evidence type="ECO:0000259" key="7">
    <source>
        <dbReference type="Pfam" id="PF01979"/>
    </source>
</evidence>
<gene>
    <name evidence="8" type="ORF">A1O5_05006</name>
</gene>
<dbReference type="InterPro" id="IPR057744">
    <property type="entry name" value="OTAase-like"/>
</dbReference>
<dbReference type="OrthoDB" id="194468at2759"/>
<evidence type="ECO:0000313" key="9">
    <source>
        <dbReference type="Proteomes" id="UP000019471"/>
    </source>
</evidence>